<comment type="subcellular location">
    <subcellularLocation>
        <location evidence="1 12">Cell outer membrane</location>
        <topology evidence="1 12">Multi-pass membrane protein</topology>
    </subcellularLocation>
</comment>
<dbReference type="InterPro" id="IPR037066">
    <property type="entry name" value="Plug_dom_sf"/>
</dbReference>
<keyword evidence="11 12" id="KW-0998">Cell outer membrane</keyword>
<keyword evidence="4 12" id="KW-1134">Transmembrane beta strand</keyword>
<keyword evidence="6 15" id="KW-0732">Signal</keyword>
<evidence type="ECO:0000256" key="2">
    <source>
        <dbReference type="ARBA" id="ARBA00008143"/>
    </source>
</evidence>
<dbReference type="AlphaFoldDB" id="A0AAX2S1A5"/>
<reference evidence="18 19" key="1">
    <citation type="submission" date="2019-03" db="EMBL/GenBank/DDBJ databases">
        <title>Horizontal Gene Transfer Machinery in Histophilus somni.</title>
        <authorList>
            <person name="Mostafa Nazari M."/>
            <person name="Liljebjelke K."/>
        </authorList>
    </citation>
    <scope>NUCLEOTIDE SEQUENCE [LARGE SCALE GENOMIC DNA]</scope>
    <source>
        <strain evidence="18 19">UOC-EPH-KLM-04</strain>
    </source>
</reference>
<evidence type="ECO:0000256" key="9">
    <source>
        <dbReference type="ARBA" id="ARBA00023136"/>
    </source>
</evidence>
<dbReference type="InterPro" id="IPR010949">
    <property type="entry name" value="TonB_Hb/transfer/lactofer_rcpt"/>
</dbReference>
<dbReference type="EMBL" id="SNRV01000036">
    <property type="protein sequence ID" value="TEW27598.1"/>
    <property type="molecule type" value="Genomic_DNA"/>
</dbReference>
<comment type="caution">
    <text evidence="18">The sequence shown here is derived from an EMBL/GenBank/DDBJ whole genome shotgun (WGS) entry which is preliminary data.</text>
</comment>
<proteinExistence type="inferred from homology"/>
<evidence type="ECO:0000256" key="12">
    <source>
        <dbReference type="PROSITE-ProRule" id="PRU01360"/>
    </source>
</evidence>
<evidence type="ECO:0000256" key="6">
    <source>
        <dbReference type="ARBA" id="ARBA00022729"/>
    </source>
</evidence>
<feature type="signal peptide" evidence="15">
    <location>
        <begin position="1"/>
        <end position="28"/>
    </location>
</feature>
<evidence type="ECO:0000256" key="1">
    <source>
        <dbReference type="ARBA" id="ARBA00004571"/>
    </source>
</evidence>
<gene>
    <name evidence="18" type="ORF">E2R48_09575</name>
</gene>
<sequence length="801" mass="91073">MFFDQNRQQTLLRFSAVTLPLFSFNAIAQFNDSATLDQIIVETEQVSAKTSSTNSQQISRGLVWNEQDLVRWQTGVTVTEGGRGGANGYTMRGVESDRVAMSVDGISAVESYMPRFYYIKGFYNGNRNSTEIENLSSVEFNKGANSLTQGSGALGGSVSMRTKNVHDFVDSNKTVGFYAKTAYSSRNTEYRQVIGGGFKQGNAEGLLQYTYRHAHENKNYYSGKLKDVAYCGILPNGDQRDIFPQLCGRSRVLPDNVDYHSRSWLAKLGYHFTPQHFVQGFFENLEQSRKILEKSFYASNRQEAGDITPYQRFGLSYNYTPTESWLNKFSVQLAQQKVSQQANSNQYGVSPQDYNIITDKRLYKTEQKHYQLDVSFIANEIAGKFARHQLSGGLGYHWGKLENRNQEANYNAYSKKTTQREFTVQQPVARQAWYAYVQDLISINQKWGANAGIRFDHYRYKPTTSALKYDLTSQKVEVLPKKQFSAVNFSLGLNYSITDSTLLSYEFSTGFKAPKIEEMYFDLKGASDVISLPNINLKPEKAQNHELSLTTEGDNYQLSLAVFYTKYRDFIDVETKPKVGSRQKIDWKTKPPRKKYTEYYLDGVNYQQINIDKAYVTGLDFHARANGKIIGLSKSWYAILKASYAKGRKNNGTAMLPIQPFSTTLGLGYQADNDKWNVLFSGRYVSAKKAKDAIDIPNVNSLQLDVDKKTGVVSDFRQPKPYRFLSSSYVVFDLTAQYRLNSHFTLNAGIFNLFNRKYTTWDTLRQIKENGALGDVYNSGKGLERFTAAGRNFALSLEMKF</sequence>
<dbReference type="PANTHER" id="PTHR30069:SF29">
    <property type="entry name" value="HEMOGLOBIN AND HEMOGLOBIN-HAPTOGLOBIN-BINDING PROTEIN 1-RELATED"/>
    <property type="match status" value="1"/>
</dbReference>
<keyword evidence="8 14" id="KW-0798">TonB box</keyword>
<dbReference type="NCBIfam" id="TIGR01786">
    <property type="entry name" value="TonB-hemlactrns"/>
    <property type="match status" value="1"/>
</dbReference>
<keyword evidence="7" id="KW-0677">Repeat</keyword>
<feature type="chain" id="PRO_5043365415" evidence="15">
    <location>
        <begin position="29"/>
        <end position="801"/>
    </location>
</feature>
<dbReference type="SUPFAM" id="SSF56935">
    <property type="entry name" value="Porins"/>
    <property type="match status" value="1"/>
</dbReference>
<dbReference type="InterPro" id="IPR000531">
    <property type="entry name" value="Beta-barrel_TonB"/>
</dbReference>
<evidence type="ECO:0000259" key="17">
    <source>
        <dbReference type="Pfam" id="PF07715"/>
    </source>
</evidence>
<evidence type="ECO:0000256" key="4">
    <source>
        <dbReference type="ARBA" id="ARBA00022452"/>
    </source>
</evidence>
<keyword evidence="9 12" id="KW-0472">Membrane</keyword>
<evidence type="ECO:0000256" key="13">
    <source>
        <dbReference type="PROSITE-ProRule" id="PRU10144"/>
    </source>
</evidence>
<dbReference type="Gene3D" id="2.40.170.20">
    <property type="entry name" value="TonB-dependent receptor, beta-barrel domain"/>
    <property type="match status" value="1"/>
</dbReference>
<evidence type="ECO:0000256" key="3">
    <source>
        <dbReference type="ARBA" id="ARBA00022448"/>
    </source>
</evidence>
<dbReference type="Pfam" id="PF00593">
    <property type="entry name" value="TonB_dep_Rec_b-barrel"/>
    <property type="match status" value="1"/>
</dbReference>
<dbReference type="Gene3D" id="2.170.130.10">
    <property type="entry name" value="TonB-dependent receptor, plug domain"/>
    <property type="match status" value="1"/>
</dbReference>
<dbReference type="GO" id="GO:0015344">
    <property type="term" value="F:siderophore uptake transmembrane transporter activity"/>
    <property type="evidence" value="ECO:0007669"/>
    <property type="project" value="TreeGrafter"/>
</dbReference>
<evidence type="ECO:0000256" key="10">
    <source>
        <dbReference type="ARBA" id="ARBA00023170"/>
    </source>
</evidence>
<feature type="domain" description="TonB-dependent receptor plug" evidence="17">
    <location>
        <begin position="45"/>
        <end position="156"/>
    </location>
</feature>
<evidence type="ECO:0000256" key="14">
    <source>
        <dbReference type="RuleBase" id="RU003357"/>
    </source>
</evidence>
<evidence type="ECO:0000259" key="16">
    <source>
        <dbReference type="Pfam" id="PF00593"/>
    </source>
</evidence>
<feature type="short sequence motif" description="TonB C-terminal box" evidence="13">
    <location>
        <begin position="784"/>
        <end position="801"/>
    </location>
</feature>
<evidence type="ECO:0000256" key="7">
    <source>
        <dbReference type="ARBA" id="ARBA00022737"/>
    </source>
</evidence>
<dbReference type="GO" id="GO:0009279">
    <property type="term" value="C:cell outer membrane"/>
    <property type="evidence" value="ECO:0007669"/>
    <property type="project" value="UniProtKB-SubCell"/>
</dbReference>
<name>A0AAX2S1A5_HISSO</name>
<evidence type="ECO:0000256" key="15">
    <source>
        <dbReference type="SAM" id="SignalP"/>
    </source>
</evidence>
<accession>A0AAX2S1A5</accession>
<evidence type="ECO:0000313" key="18">
    <source>
        <dbReference type="EMBL" id="TEW27598.1"/>
    </source>
</evidence>
<dbReference type="Pfam" id="PF07715">
    <property type="entry name" value="Plug"/>
    <property type="match status" value="1"/>
</dbReference>
<evidence type="ECO:0000256" key="11">
    <source>
        <dbReference type="ARBA" id="ARBA00023237"/>
    </source>
</evidence>
<dbReference type="InterPro" id="IPR036942">
    <property type="entry name" value="Beta-barrel_TonB_sf"/>
</dbReference>
<dbReference type="RefSeq" id="WP_132995554.1">
    <property type="nucleotide sequence ID" value="NZ_CP186878.1"/>
</dbReference>
<dbReference type="InterPro" id="IPR039426">
    <property type="entry name" value="TonB-dep_rcpt-like"/>
</dbReference>
<keyword evidence="3 12" id="KW-0813">Transport</keyword>
<dbReference type="PROSITE" id="PS01156">
    <property type="entry name" value="TONB_DEPENDENT_REC_2"/>
    <property type="match status" value="1"/>
</dbReference>
<protein>
    <submittedName>
        <fullName evidence="18">TonB-dependent hemoglobin/transferrin/lactoferrin family receptor</fullName>
    </submittedName>
</protein>
<evidence type="ECO:0000256" key="8">
    <source>
        <dbReference type="ARBA" id="ARBA00023077"/>
    </source>
</evidence>
<dbReference type="GO" id="GO:0044718">
    <property type="term" value="P:siderophore transmembrane transport"/>
    <property type="evidence" value="ECO:0007669"/>
    <property type="project" value="TreeGrafter"/>
</dbReference>
<keyword evidence="10 18" id="KW-0675">Receptor</keyword>
<dbReference type="InterPro" id="IPR010917">
    <property type="entry name" value="TonB_rcpt_CS"/>
</dbReference>
<dbReference type="InterPro" id="IPR012910">
    <property type="entry name" value="Plug_dom"/>
</dbReference>
<organism evidence="18 19">
    <name type="scientific">Histophilus somni</name>
    <name type="common">Haemophilus somnus</name>
    <dbReference type="NCBI Taxonomy" id="731"/>
    <lineage>
        <taxon>Bacteria</taxon>
        <taxon>Pseudomonadati</taxon>
        <taxon>Pseudomonadota</taxon>
        <taxon>Gammaproteobacteria</taxon>
        <taxon>Pasteurellales</taxon>
        <taxon>Pasteurellaceae</taxon>
        <taxon>Histophilus</taxon>
    </lineage>
</organism>
<dbReference type="CDD" id="cd01347">
    <property type="entry name" value="ligand_gated_channel"/>
    <property type="match status" value="1"/>
</dbReference>
<comment type="similarity">
    <text evidence="2">Belongs to the TonB-dependent receptor family. Hemoglobin/haptoglobin binding protein subfamily.</text>
</comment>
<keyword evidence="5 12" id="KW-0812">Transmembrane</keyword>
<dbReference type="Proteomes" id="UP000297565">
    <property type="component" value="Unassembled WGS sequence"/>
</dbReference>
<feature type="domain" description="TonB-dependent receptor-like beta-barrel" evidence="16">
    <location>
        <begin position="289"/>
        <end position="753"/>
    </location>
</feature>
<evidence type="ECO:0000256" key="5">
    <source>
        <dbReference type="ARBA" id="ARBA00022692"/>
    </source>
</evidence>
<dbReference type="PANTHER" id="PTHR30069">
    <property type="entry name" value="TONB-DEPENDENT OUTER MEMBRANE RECEPTOR"/>
    <property type="match status" value="1"/>
</dbReference>
<dbReference type="PROSITE" id="PS52016">
    <property type="entry name" value="TONB_DEPENDENT_REC_3"/>
    <property type="match status" value="1"/>
</dbReference>
<evidence type="ECO:0000313" key="19">
    <source>
        <dbReference type="Proteomes" id="UP000297565"/>
    </source>
</evidence>